<dbReference type="Gene3D" id="3.40.250.10">
    <property type="entry name" value="Rhodanese-like domain"/>
    <property type="match status" value="1"/>
</dbReference>
<dbReference type="InterPro" id="IPR036873">
    <property type="entry name" value="Rhodanese-like_dom_sf"/>
</dbReference>
<organism evidence="3 4">
    <name type="scientific">Haloferula luteola</name>
    <dbReference type="NCBI Taxonomy" id="595692"/>
    <lineage>
        <taxon>Bacteria</taxon>
        <taxon>Pseudomonadati</taxon>
        <taxon>Verrucomicrobiota</taxon>
        <taxon>Verrucomicrobiia</taxon>
        <taxon>Verrucomicrobiales</taxon>
        <taxon>Verrucomicrobiaceae</taxon>
        <taxon>Haloferula</taxon>
    </lineage>
</organism>
<dbReference type="RefSeq" id="WP_184016236.1">
    <property type="nucleotide sequence ID" value="NZ_JACHFD010000003.1"/>
</dbReference>
<gene>
    <name evidence="3" type="ORF">HNR46_000946</name>
</gene>
<dbReference type="CDD" id="cd00158">
    <property type="entry name" value="RHOD"/>
    <property type="match status" value="1"/>
</dbReference>
<evidence type="ECO:0000313" key="4">
    <source>
        <dbReference type="Proteomes" id="UP000557717"/>
    </source>
</evidence>
<evidence type="ECO:0000256" key="1">
    <source>
        <dbReference type="SAM" id="MobiDB-lite"/>
    </source>
</evidence>
<dbReference type="PROSITE" id="PS50206">
    <property type="entry name" value="RHODANESE_3"/>
    <property type="match status" value="1"/>
</dbReference>
<dbReference type="GO" id="GO:0016740">
    <property type="term" value="F:transferase activity"/>
    <property type="evidence" value="ECO:0007669"/>
    <property type="project" value="UniProtKB-KW"/>
</dbReference>
<feature type="compositionally biased region" description="Basic and acidic residues" evidence="1">
    <location>
        <begin position="30"/>
        <end position="41"/>
    </location>
</feature>
<comment type="caution">
    <text evidence="3">The sequence shown here is derived from an EMBL/GenBank/DDBJ whole genome shotgun (WGS) entry which is preliminary data.</text>
</comment>
<dbReference type="PROSITE" id="PS51257">
    <property type="entry name" value="PROKAR_LIPOPROTEIN"/>
    <property type="match status" value="1"/>
</dbReference>
<evidence type="ECO:0000313" key="3">
    <source>
        <dbReference type="EMBL" id="MBB5350718.1"/>
    </source>
</evidence>
<proteinExistence type="predicted"/>
<dbReference type="SUPFAM" id="SSF52821">
    <property type="entry name" value="Rhodanese/Cell cycle control phosphatase"/>
    <property type="match status" value="1"/>
</dbReference>
<evidence type="ECO:0000259" key="2">
    <source>
        <dbReference type="PROSITE" id="PS50206"/>
    </source>
</evidence>
<feature type="domain" description="Rhodanese" evidence="2">
    <location>
        <begin position="65"/>
        <end position="155"/>
    </location>
</feature>
<protein>
    <submittedName>
        <fullName evidence="3">Rhodanese-related sulfurtransferase</fullName>
    </submittedName>
</protein>
<sequence>MTSRSLLAAVIPGLLLSACIPPPPPPPLPKHPELPFSETRKVSRAAAHPGKVTEMDLSTFFEFQQSGQALIYDVRPTFVQQFGTIPGAIGWPKSEFSAKIATREAEIRSARQHGQPVVLYCTDAECPDARTVADKLAARGHDVSVLQGGYSSWKESGLAE</sequence>
<keyword evidence="4" id="KW-1185">Reference proteome</keyword>
<accession>A0A840V7K0</accession>
<dbReference type="Pfam" id="PF00581">
    <property type="entry name" value="Rhodanese"/>
    <property type="match status" value="1"/>
</dbReference>
<dbReference type="Proteomes" id="UP000557717">
    <property type="component" value="Unassembled WGS sequence"/>
</dbReference>
<name>A0A840V7K0_9BACT</name>
<dbReference type="AlphaFoldDB" id="A0A840V7K0"/>
<reference evidence="3 4" key="1">
    <citation type="submission" date="2020-08" db="EMBL/GenBank/DDBJ databases">
        <title>Genomic Encyclopedia of Type Strains, Phase IV (KMG-IV): sequencing the most valuable type-strain genomes for metagenomic binning, comparative biology and taxonomic classification.</title>
        <authorList>
            <person name="Goeker M."/>
        </authorList>
    </citation>
    <scope>NUCLEOTIDE SEQUENCE [LARGE SCALE GENOMIC DNA]</scope>
    <source>
        <strain evidence="3 4">YC6886</strain>
    </source>
</reference>
<dbReference type="SMART" id="SM00450">
    <property type="entry name" value="RHOD"/>
    <property type="match status" value="1"/>
</dbReference>
<feature type="region of interest" description="Disordered" evidence="1">
    <location>
        <begin position="24"/>
        <end position="48"/>
    </location>
</feature>
<dbReference type="InterPro" id="IPR001763">
    <property type="entry name" value="Rhodanese-like_dom"/>
</dbReference>
<keyword evidence="3" id="KW-0808">Transferase</keyword>
<dbReference type="EMBL" id="JACHFD010000003">
    <property type="protein sequence ID" value="MBB5350718.1"/>
    <property type="molecule type" value="Genomic_DNA"/>
</dbReference>